<proteinExistence type="predicted"/>
<protein>
    <submittedName>
        <fullName evidence="1">Putative secreted protein</fullName>
    </submittedName>
</protein>
<sequence length="228" mass="25327">MQQRVRKLGPVFSGSVLSAKPIKLLFLVMVFLDKGMAVVGVAQLAQQAACHLWRFSQVLRKHHQVYQCLNMIAVLLNGLLQERFSFLVLSLSDVGGRLTVQQQRRAGVLFSQLLVDVEGLLKLLSANVQVDPSLCQLRQRSVIIFLLHPLQLLPGQIQSIQFQEALQSERGTLQRVRLVENSQGSLIVLLVIVYGGCDEGKDHVVDVHALCHALVQFPRHLVLASSVS</sequence>
<evidence type="ECO:0000313" key="1">
    <source>
        <dbReference type="EMBL" id="MXU96759.1"/>
    </source>
</evidence>
<dbReference type="AlphaFoldDB" id="A0A6B0V412"/>
<name>A0A6B0V412_IXORI</name>
<accession>A0A6B0V412</accession>
<organism evidence="1">
    <name type="scientific">Ixodes ricinus</name>
    <name type="common">Common tick</name>
    <name type="synonym">Acarus ricinus</name>
    <dbReference type="NCBI Taxonomy" id="34613"/>
    <lineage>
        <taxon>Eukaryota</taxon>
        <taxon>Metazoa</taxon>
        <taxon>Ecdysozoa</taxon>
        <taxon>Arthropoda</taxon>
        <taxon>Chelicerata</taxon>
        <taxon>Arachnida</taxon>
        <taxon>Acari</taxon>
        <taxon>Parasitiformes</taxon>
        <taxon>Ixodida</taxon>
        <taxon>Ixodoidea</taxon>
        <taxon>Ixodidae</taxon>
        <taxon>Ixodinae</taxon>
        <taxon>Ixodes</taxon>
    </lineage>
</organism>
<dbReference type="EMBL" id="GIFC01014676">
    <property type="protein sequence ID" value="MXU96759.1"/>
    <property type="molecule type" value="Transcribed_RNA"/>
</dbReference>
<reference evidence="1" key="1">
    <citation type="submission" date="2019-12" db="EMBL/GenBank/DDBJ databases">
        <title>An insight into the sialome of adult female Ixodes ricinus ticks feeding for 6 days.</title>
        <authorList>
            <person name="Perner J."/>
            <person name="Ribeiro J.M.C."/>
        </authorList>
    </citation>
    <scope>NUCLEOTIDE SEQUENCE</scope>
    <source>
        <strain evidence="1">Semi-engorged</strain>
        <tissue evidence="1">Salivary glands</tissue>
    </source>
</reference>